<keyword evidence="3 7" id="KW-0489">Methyltransferase</keyword>
<dbReference type="GO" id="GO:0009236">
    <property type="term" value="P:cobalamin biosynthetic process"/>
    <property type="evidence" value="ECO:0007669"/>
    <property type="project" value="UniProtKB-UniPathway"/>
</dbReference>
<name>F1Z377_9SPHN</name>
<dbReference type="STRING" id="983920.Y88_3440"/>
<evidence type="ECO:0000256" key="4">
    <source>
        <dbReference type="ARBA" id="ARBA00022679"/>
    </source>
</evidence>
<dbReference type="PANTHER" id="PTHR43182:SF1">
    <property type="entry name" value="COBALT-PRECORRIN-7 C(5)-METHYLTRANSFERASE"/>
    <property type="match status" value="1"/>
</dbReference>
<feature type="domain" description="Tetrapyrrole methylase" evidence="6">
    <location>
        <begin position="8"/>
        <end position="189"/>
    </location>
</feature>
<dbReference type="InterPro" id="IPR006365">
    <property type="entry name" value="Cbl_synth_CobL"/>
</dbReference>
<dbReference type="InterPro" id="IPR014777">
    <property type="entry name" value="4pyrrole_Mease_sub1"/>
</dbReference>
<organism evidence="7 8">
    <name type="scientific">Novosphingobium nitrogenifigens DSM 19370</name>
    <dbReference type="NCBI Taxonomy" id="983920"/>
    <lineage>
        <taxon>Bacteria</taxon>
        <taxon>Pseudomonadati</taxon>
        <taxon>Pseudomonadota</taxon>
        <taxon>Alphaproteobacteria</taxon>
        <taxon>Sphingomonadales</taxon>
        <taxon>Sphingomonadaceae</taxon>
        <taxon>Novosphingobium</taxon>
    </lineage>
</organism>
<evidence type="ECO:0000259" key="6">
    <source>
        <dbReference type="Pfam" id="PF00590"/>
    </source>
</evidence>
<evidence type="ECO:0000256" key="5">
    <source>
        <dbReference type="ARBA" id="ARBA00022691"/>
    </source>
</evidence>
<accession>F1Z377</accession>
<keyword evidence="4 7" id="KW-0808">Transferase</keyword>
<dbReference type="InterPro" id="IPR050714">
    <property type="entry name" value="Cobalamin_biosynth_MTase"/>
</dbReference>
<dbReference type="AlphaFoldDB" id="F1Z377"/>
<dbReference type="PIRSF" id="PIRSF036428">
    <property type="entry name" value="CobL"/>
    <property type="match status" value="1"/>
</dbReference>
<dbReference type="Gene3D" id="3.40.50.150">
    <property type="entry name" value="Vaccinia Virus protein VP39"/>
    <property type="match status" value="1"/>
</dbReference>
<dbReference type="InterPro" id="IPR000878">
    <property type="entry name" value="4pyrrol_Mease"/>
</dbReference>
<dbReference type="EMBL" id="AEWJ01000002">
    <property type="protein sequence ID" value="EGD60936.1"/>
    <property type="molecule type" value="Genomic_DNA"/>
</dbReference>
<dbReference type="NCBIfam" id="TIGR02469">
    <property type="entry name" value="CbiT"/>
    <property type="match status" value="1"/>
</dbReference>
<sequence length="401" mass="42418">MSETECWLSIIGIGEDRREALPPASLAALAHADHVFGAPRHLALADLDEDPRAQVWPVPFSVKPVLALRGKRVAVLASGDPFWFGAGASLAVHLSPSEWRAFPAPSTFSLAAARLGWRIEETACLGLHAAPFERLVPVMAQGARAICLLRDGAAADALADWLTAQGFGDSTCHVLEALGGLDERIRTRRADAAPLDDVRAPVAMAVAFAGNAGLPRASGLPDTLFTHDGQITKRPVRALTLSALAPRAGEVLWDLGAGSGSIAIEWCLAGGRAIAVERHPERVETIRANAARFGLSHKIEVIAADTAQLPDLPSPALPSPDAVFIGGGANEALIARLWAMLPAGTRIVVNAVTLETEAVLIAAHARHGGDLLRIDLAHARPLGRMQGWEPVRPVVQWSVTR</sequence>
<dbReference type="InterPro" id="IPR029063">
    <property type="entry name" value="SAM-dependent_MTases_sf"/>
</dbReference>
<evidence type="ECO:0000256" key="1">
    <source>
        <dbReference type="ARBA" id="ARBA00004953"/>
    </source>
</evidence>
<dbReference type="RefSeq" id="WP_008071956.1">
    <property type="nucleotide sequence ID" value="NZ_AQWK01000014.1"/>
</dbReference>
<proteinExistence type="predicted"/>
<dbReference type="InParanoid" id="F1Z377"/>
<gene>
    <name evidence="7" type="ORF">Y88_3440</name>
</gene>
<dbReference type="InterPro" id="IPR012818">
    <property type="entry name" value="CbiE"/>
</dbReference>
<dbReference type="eggNOG" id="COG2242">
    <property type="taxonomic scope" value="Bacteria"/>
</dbReference>
<dbReference type="UniPathway" id="UPA00148"/>
<dbReference type="SUPFAM" id="SSF53790">
    <property type="entry name" value="Tetrapyrrole methylase"/>
    <property type="match status" value="1"/>
</dbReference>
<dbReference type="Proteomes" id="UP000004728">
    <property type="component" value="Unassembled WGS sequence"/>
</dbReference>
<evidence type="ECO:0000256" key="3">
    <source>
        <dbReference type="ARBA" id="ARBA00022603"/>
    </source>
</evidence>
<dbReference type="GO" id="GO:0032259">
    <property type="term" value="P:methylation"/>
    <property type="evidence" value="ECO:0007669"/>
    <property type="project" value="UniProtKB-KW"/>
</dbReference>
<comment type="caution">
    <text evidence="7">The sequence shown here is derived from an EMBL/GenBank/DDBJ whole genome shotgun (WGS) entry which is preliminary data.</text>
</comment>
<dbReference type="InterPro" id="IPR014008">
    <property type="entry name" value="Cbl_synth_MTase_CbiT"/>
</dbReference>
<keyword evidence="2" id="KW-0169">Cobalamin biosynthesis</keyword>
<comment type="pathway">
    <text evidence="1">Cofactor biosynthesis; adenosylcobalamin biosynthesis.</text>
</comment>
<protein>
    <submittedName>
        <fullName evidence="7">Precorrin-6Y C5,15-methyltransferase (Decarboxylating), CbiT subunit</fullName>
    </submittedName>
</protein>
<keyword evidence="8" id="KW-1185">Reference proteome</keyword>
<keyword evidence="5" id="KW-0949">S-adenosyl-L-methionine</keyword>
<evidence type="ECO:0000256" key="2">
    <source>
        <dbReference type="ARBA" id="ARBA00022573"/>
    </source>
</evidence>
<dbReference type="NCBIfam" id="TIGR02467">
    <property type="entry name" value="CbiE"/>
    <property type="match status" value="1"/>
</dbReference>
<dbReference type="OrthoDB" id="9787825at2"/>
<dbReference type="GO" id="GO:0008276">
    <property type="term" value="F:protein methyltransferase activity"/>
    <property type="evidence" value="ECO:0007669"/>
    <property type="project" value="InterPro"/>
</dbReference>
<dbReference type="InterPro" id="IPR035996">
    <property type="entry name" value="4pyrrol_Methylase_sf"/>
</dbReference>
<dbReference type="CDD" id="cd11644">
    <property type="entry name" value="Precorrin-6Y-MT"/>
    <property type="match status" value="1"/>
</dbReference>
<dbReference type="HOGENOM" id="CLU_031955_0_0_5"/>
<dbReference type="SUPFAM" id="SSF53335">
    <property type="entry name" value="S-adenosyl-L-methionine-dependent methyltransferases"/>
    <property type="match status" value="1"/>
</dbReference>
<reference evidence="7 8" key="1">
    <citation type="journal article" date="2012" name="J. Bacteriol.">
        <title>Draft Genome Sequence of Novosphingobium nitrogenifigens Y88T.</title>
        <authorList>
            <person name="Strabala T.J."/>
            <person name="Macdonald L."/>
            <person name="Liu V."/>
            <person name="Smit A.M."/>
        </authorList>
    </citation>
    <scope>NUCLEOTIDE SEQUENCE [LARGE SCALE GENOMIC DNA]</scope>
    <source>
        <strain evidence="7 8">DSM 19370</strain>
    </source>
</reference>
<dbReference type="PANTHER" id="PTHR43182">
    <property type="entry name" value="COBALT-PRECORRIN-6B C(15)-METHYLTRANSFERASE (DECARBOXYLATING)"/>
    <property type="match status" value="1"/>
</dbReference>
<evidence type="ECO:0000313" key="8">
    <source>
        <dbReference type="Proteomes" id="UP000004728"/>
    </source>
</evidence>
<dbReference type="Gene3D" id="3.40.1010.10">
    <property type="entry name" value="Cobalt-precorrin-4 Transmethylase, Domain 1"/>
    <property type="match status" value="1"/>
</dbReference>
<dbReference type="eggNOG" id="COG2241">
    <property type="taxonomic scope" value="Bacteria"/>
</dbReference>
<dbReference type="CDD" id="cd02440">
    <property type="entry name" value="AdoMet_MTases"/>
    <property type="match status" value="1"/>
</dbReference>
<dbReference type="Pfam" id="PF00590">
    <property type="entry name" value="TP_methylase"/>
    <property type="match status" value="1"/>
</dbReference>
<evidence type="ECO:0000313" key="7">
    <source>
        <dbReference type="EMBL" id="EGD60936.1"/>
    </source>
</evidence>